<dbReference type="AlphaFoldDB" id="A0A176WKK8"/>
<comment type="caution">
    <text evidence="1">The sequence shown here is derived from an EMBL/GenBank/DDBJ whole genome shotgun (WGS) entry which is preliminary data.</text>
</comment>
<dbReference type="EMBL" id="LVLJ01000630">
    <property type="protein sequence ID" value="OAE33579.1"/>
    <property type="molecule type" value="Genomic_DNA"/>
</dbReference>
<organism evidence="1 2">
    <name type="scientific">Marchantia polymorpha subsp. ruderalis</name>
    <dbReference type="NCBI Taxonomy" id="1480154"/>
    <lineage>
        <taxon>Eukaryota</taxon>
        <taxon>Viridiplantae</taxon>
        <taxon>Streptophyta</taxon>
        <taxon>Embryophyta</taxon>
        <taxon>Marchantiophyta</taxon>
        <taxon>Marchantiopsida</taxon>
        <taxon>Marchantiidae</taxon>
        <taxon>Marchantiales</taxon>
        <taxon>Marchantiaceae</taxon>
        <taxon>Marchantia</taxon>
    </lineage>
</organism>
<keyword evidence="2" id="KW-1185">Reference proteome</keyword>
<protein>
    <submittedName>
        <fullName evidence="1">Uncharacterized protein</fullName>
    </submittedName>
</protein>
<dbReference type="Proteomes" id="UP000077202">
    <property type="component" value="Unassembled WGS sequence"/>
</dbReference>
<reference evidence="1" key="1">
    <citation type="submission" date="2016-03" db="EMBL/GenBank/DDBJ databases">
        <title>Mechanisms controlling the formation of the plant cell surface in tip-growing cells are functionally conserved among land plants.</title>
        <authorList>
            <person name="Honkanen S."/>
            <person name="Jones V.A."/>
            <person name="Morieri G."/>
            <person name="Champion C."/>
            <person name="Hetherington A.J."/>
            <person name="Kelly S."/>
            <person name="Saint-Marcoux D."/>
            <person name="Proust H."/>
            <person name="Prescott H."/>
            <person name="Dolan L."/>
        </authorList>
    </citation>
    <scope>NUCLEOTIDE SEQUENCE [LARGE SCALE GENOMIC DNA]</scope>
    <source>
        <tissue evidence="1">Whole gametophyte</tissue>
    </source>
</reference>
<evidence type="ECO:0000313" key="1">
    <source>
        <dbReference type="EMBL" id="OAE33579.1"/>
    </source>
</evidence>
<name>A0A176WKK8_MARPO</name>
<accession>A0A176WKK8</accession>
<gene>
    <name evidence="1" type="ORF">AXG93_2139s1320</name>
</gene>
<proteinExistence type="predicted"/>
<sequence length="89" mass="9173">MLRIRSPPFLTSQRALLISSLGGDDDAIPPFSNGKFSGPPPSLIMETGDKRIGKTGANSSGSRISDNNLAGQETVDGLLEVGFSALAGV</sequence>
<evidence type="ECO:0000313" key="2">
    <source>
        <dbReference type="Proteomes" id="UP000077202"/>
    </source>
</evidence>